<comment type="caution">
    <text evidence="2">The sequence shown here is derived from an EMBL/GenBank/DDBJ whole genome shotgun (WGS) entry which is preliminary data.</text>
</comment>
<dbReference type="AlphaFoldDB" id="A0A853ITU1"/>
<feature type="region of interest" description="Disordered" evidence="1">
    <location>
        <begin position="1"/>
        <end position="20"/>
    </location>
</feature>
<reference evidence="2 3" key="1">
    <citation type="submission" date="2020-07" db="EMBL/GenBank/DDBJ databases">
        <authorList>
            <person name="Maaloum M."/>
        </authorList>
    </citation>
    <scope>NUCLEOTIDE SEQUENCE [LARGE SCALE GENOMIC DNA]</scope>
    <source>
        <strain evidence="2 3">GCS-AN-3</strain>
    </source>
</reference>
<accession>A0A853ITU1</accession>
<evidence type="ECO:0000256" key="1">
    <source>
        <dbReference type="SAM" id="MobiDB-lite"/>
    </source>
</evidence>
<keyword evidence="3" id="KW-1185">Reference proteome</keyword>
<dbReference type="Proteomes" id="UP000589716">
    <property type="component" value="Unassembled WGS sequence"/>
</dbReference>
<proteinExistence type="predicted"/>
<protein>
    <submittedName>
        <fullName evidence="2">Uncharacterized protein</fullName>
    </submittedName>
</protein>
<evidence type="ECO:0000313" key="2">
    <source>
        <dbReference type="EMBL" id="NZA01151.1"/>
    </source>
</evidence>
<dbReference type="RefSeq" id="WP_180549657.1">
    <property type="nucleotide sequence ID" value="NZ_JACCKX010000001.1"/>
</dbReference>
<dbReference type="EMBL" id="JACCKX010000001">
    <property type="protein sequence ID" value="NZA01151.1"/>
    <property type="molecule type" value="Genomic_DNA"/>
</dbReference>
<organism evidence="2 3">
    <name type="scientific">Ottowia beijingensis</name>
    <dbReference type="NCBI Taxonomy" id="1207057"/>
    <lineage>
        <taxon>Bacteria</taxon>
        <taxon>Pseudomonadati</taxon>
        <taxon>Pseudomonadota</taxon>
        <taxon>Betaproteobacteria</taxon>
        <taxon>Burkholderiales</taxon>
        <taxon>Comamonadaceae</taxon>
        <taxon>Ottowia</taxon>
    </lineage>
</organism>
<evidence type="ECO:0000313" key="3">
    <source>
        <dbReference type="Proteomes" id="UP000589716"/>
    </source>
</evidence>
<name>A0A853ITU1_9BURK</name>
<sequence>MPIVENRRFQSRPRKKGDAGVTDSVALRLANLNFERSDPDELETTADQDAVQLIYRIVSFMKALKNTDEELFRIDLDTRGRRHYYQHPLGESFIRLCGRPMLPIVEAFPLHELNPWVKAF</sequence>
<gene>
    <name evidence="2" type="ORF">H0I39_04100</name>
</gene>